<feature type="transmembrane region" description="Helical" evidence="1">
    <location>
        <begin position="356"/>
        <end position="375"/>
    </location>
</feature>
<evidence type="ECO:0000313" key="5">
    <source>
        <dbReference type="Proteomes" id="UP000198405"/>
    </source>
</evidence>
<dbReference type="RefSeq" id="WP_180706429.1">
    <property type="nucleotide sequence ID" value="NZ_FZOB01000004.1"/>
</dbReference>
<feature type="signal peptide" evidence="2">
    <location>
        <begin position="1"/>
        <end position="20"/>
    </location>
</feature>
<keyword evidence="5" id="KW-1185">Reference proteome</keyword>
<keyword evidence="2" id="KW-0732">Signal</keyword>
<sequence length="1133" mass="122930">MKKKIFIFLCILLFPSVLYAATPADTIYTWGYGDILAKALHGVADVVGSGSFETIFKIFLALSLFSSVISLIFSIGRRVDYFSVFKMWIFGSMVFTLLFTVKIPVAVEDVSGFSQVVNNVPWLIGKPLAFFSQIEKRMGEVVEQAFFPTTSYIGYNQLGPITPLSMVAGEVEATTPVDPYLYKSINNYVKDCVIPDILDGSKSLITLQSSHTLWTDLGDTNPARFTVVYDSTDPDGTVYDCPSAYGVLDGRVRIYAAGDGLNVLSNSLGFVSSSIIASSLGLANDYFMSYSASAQDAILQGIAINQMKSGYREWAIAAGVNPDAISYSLSTATQQLKQTSLAKAITGAKYLPMAKGVGTAFFVAMLPFMIVISLFSGPRAFKVVLTVYVWFLLWHVGEVILNAFLLNSAQSQLSAIAAGGPTLMSAANVAAASQDKIIAFSSFYWLIPTISFGLASGAAYAFSSVASGIMGAASGAAAAGAAEAAKGSASFGNLAYGNVSSNNIDWLHRENMGTETRMDLLNYSMNGRRSISTSFANRMNSGGVYKEQIANQSVSAFGLPGVSGKDKFIDGEAVFGDKGVTIHGKTAGGWNIDGLINKNGQFTGVMKTGNKELQYDHGVPIKEKIFGEDGSVTERIGDAVSWKKAGGGFEGVNGTITGVSLSSAAIKSALTAKEQLSERASDMWKKGQQLLNKYTEKFGIDRSFSDITRAGKTVENGSDYSEEVKQMAKREESSAVEHALEDLVKSGEIKKNEVQGMLKAGANLVGIGANGVILRSKDNRYEIALTGKTAQKFKEAFVKNYISSQSGRKVLKEAERGSKDEEFKERLSSAVSYGEEASKYLAKAHEYKEEASKMNEKSLSAGINVLPEAINEYLDSKGITDKNARYRKTAEIVDKMNKLFATDPQKGVQYLNRISGGDYKTLEDISRMKVDIKKPEDFSVKKQMGKGQSLKDEVLGGINSGGTSVNGKYSGNPGNNASTGVSVLHNAVDPQVWKGHVTGKENIEMVQNLLRNSFARRGLTYDKDKIYVEAWNNDARRIFPAARKAIDNKMIHTVLEKMQESPDKKVQNIDENFMKSMKSGEVVETEGGLKVAKLTPGTYLTYSKDTGYSVLEFNDEKAESLRVKNLNPNWKLE</sequence>
<feature type="transmembrane region" description="Helical" evidence="1">
    <location>
        <begin position="443"/>
        <end position="462"/>
    </location>
</feature>
<gene>
    <name evidence="4" type="ORF">SAMN06265340_104123</name>
</gene>
<evidence type="ECO:0000313" key="4">
    <source>
        <dbReference type="EMBL" id="SNR73549.1"/>
    </source>
</evidence>
<feature type="transmembrane region" description="Helical" evidence="1">
    <location>
        <begin position="55"/>
        <end position="75"/>
    </location>
</feature>
<dbReference type="Pfam" id="PF07916">
    <property type="entry name" value="TraG_N"/>
    <property type="match status" value="1"/>
</dbReference>
<proteinExistence type="predicted"/>
<keyword evidence="1" id="KW-1133">Transmembrane helix</keyword>
<keyword evidence="1" id="KW-0472">Membrane</keyword>
<reference evidence="5" key="1">
    <citation type="submission" date="2017-06" db="EMBL/GenBank/DDBJ databases">
        <authorList>
            <person name="Varghese N."/>
            <person name="Submissions S."/>
        </authorList>
    </citation>
    <scope>NUCLEOTIDE SEQUENCE [LARGE SCALE GENOMIC DNA]</scope>
    <source>
        <strain evidence="5">DSM 15668</strain>
    </source>
</reference>
<feature type="chain" id="PRO_5012557050" evidence="2">
    <location>
        <begin position="21"/>
        <end position="1133"/>
    </location>
</feature>
<feature type="transmembrane region" description="Helical" evidence="1">
    <location>
        <begin position="387"/>
        <end position="406"/>
    </location>
</feature>
<organism evidence="4 5">
    <name type="scientific">Desulfurobacterium atlanticum</name>
    <dbReference type="NCBI Taxonomy" id="240169"/>
    <lineage>
        <taxon>Bacteria</taxon>
        <taxon>Pseudomonadati</taxon>
        <taxon>Aquificota</taxon>
        <taxon>Aquificia</taxon>
        <taxon>Desulfurobacteriales</taxon>
        <taxon>Desulfurobacteriaceae</taxon>
        <taxon>Desulfurobacterium</taxon>
    </lineage>
</organism>
<dbReference type="Proteomes" id="UP000198405">
    <property type="component" value="Unassembled WGS sequence"/>
</dbReference>
<feature type="transmembrane region" description="Helical" evidence="1">
    <location>
        <begin position="87"/>
        <end position="107"/>
    </location>
</feature>
<keyword evidence="1" id="KW-0812">Transmembrane</keyword>
<feature type="domain" description="TraG N-terminal Proteobacteria" evidence="3">
    <location>
        <begin position="26"/>
        <end position="476"/>
    </location>
</feature>
<evidence type="ECO:0000259" key="3">
    <source>
        <dbReference type="Pfam" id="PF07916"/>
    </source>
</evidence>
<protein>
    <submittedName>
        <fullName evidence="4">TraG-like protein, N-terminal region</fullName>
    </submittedName>
</protein>
<accession>A0A238YSY1</accession>
<dbReference type="AlphaFoldDB" id="A0A238YSY1"/>
<dbReference type="EMBL" id="FZOB01000004">
    <property type="protein sequence ID" value="SNR73549.1"/>
    <property type="molecule type" value="Genomic_DNA"/>
</dbReference>
<evidence type="ECO:0000256" key="2">
    <source>
        <dbReference type="SAM" id="SignalP"/>
    </source>
</evidence>
<dbReference type="InterPro" id="IPR012931">
    <property type="entry name" value="TraG_N_Proteobacteria"/>
</dbReference>
<name>A0A238YSY1_9BACT</name>
<evidence type="ECO:0000256" key="1">
    <source>
        <dbReference type="SAM" id="Phobius"/>
    </source>
</evidence>
<feature type="transmembrane region" description="Helical" evidence="1">
    <location>
        <begin position="412"/>
        <end position="431"/>
    </location>
</feature>